<evidence type="ECO:0000259" key="7">
    <source>
        <dbReference type="Pfam" id="PF01702"/>
    </source>
</evidence>
<accession>A0A7K6MYL5</accession>
<dbReference type="InterPro" id="IPR004803">
    <property type="entry name" value="TGT"/>
</dbReference>
<dbReference type="HAMAP" id="MF_00168">
    <property type="entry name" value="Q_tRNA_Tgt"/>
    <property type="match status" value="1"/>
</dbReference>
<dbReference type="Pfam" id="PF01702">
    <property type="entry name" value="TGT"/>
    <property type="match status" value="2"/>
</dbReference>
<dbReference type="GO" id="GO:0046872">
    <property type="term" value="F:metal ion binding"/>
    <property type="evidence" value="ECO:0007669"/>
    <property type="project" value="UniProtKB-KW"/>
</dbReference>
<feature type="domain" description="tRNA-guanine(15) transglycosylase-like" evidence="7">
    <location>
        <begin position="198"/>
        <end position="360"/>
    </location>
</feature>
<dbReference type="InterPro" id="IPR002616">
    <property type="entry name" value="tRNA_ribo_trans-like"/>
</dbReference>
<sequence>AAPAAGPAGPLPVLRVVAECGRSRARAGELRLPHGTVPCPVFMPVGTRGTAKGLTAAQLAALGCRICLGNTFHLGTRPGAELVRRSGGLHGFMDWPHNLLTDSGGFQMVSLLELSEVSEEGVRFRPPHGGEEILLSPEKSMEIQNALGADIVMQLDDVVSSTTTGPRVEEAMHRDDLGGSRGAQGCDLGGLPRPFPAMTQRDVPGFAIGGLSGGEDKAQFWRTVKLSAELLPRDKPRYLMGVGYATDLVVCVALGCDMFDCVFPTRTARFGSALVPWGSLQLKNRQFAKDFRPIDADCGCPTCLRYSRAYLHALLRSNTAALHLLTLHNVAYQMKLMGSMRESILRQRFPEFVREFMEAMYGARGGPPPWAREALESVGISLD</sequence>
<evidence type="ECO:0000256" key="6">
    <source>
        <dbReference type="ARBA" id="ARBA00024223"/>
    </source>
</evidence>
<keyword evidence="1" id="KW-0328">Glycosyltransferase</keyword>
<dbReference type="AlphaFoldDB" id="A0A7K6MYL5"/>
<keyword evidence="4" id="KW-0479">Metal-binding</keyword>
<dbReference type="EMBL" id="VZRT01010800">
    <property type="protein sequence ID" value="NWW41693.1"/>
    <property type="molecule type" value="Genomic_DNA"/>
</dbReference>
<gene>
    <name evidence="8" type="primary">Qtrt1</name>
    <name evidence="8" type="ORF">PANBIA_R13763</name>
</gene>
<feature type="non-terminal residue" evidence="8">
    <location>
        <position position="383"/>
    </location>
</feature>
<dbReference type="EC" id="2.4.2.64" evidence="6"/>
<dbReference type="GO" id="GO:0008479">
    <property type="term" value="F:tRNA-guanosine(34) queuine transglycosylase activity"/>
    <property type="evidence" value="ECO:0007669"/>
    <property type="project" value="UniProtKB-EC"/>
</dbReference>
<protein>
    <recommendedName>
        <fullName evidence="6">tRNA-guanosine(34) queuine transglycosylase</fullName>
        <ecNumber evidence="6">2.4.2.64</ecNumber>
    </recommendedName>
</protein>
<name>A0A7K6MYL5_PANBI</name>
<dbReference type="Gene3D" id="3.20.20.105">
    <property type="entry name" value="Queuine tRNA-ribosyltransferase-like"/>
    <property type="match status" value="2"/>
</dbReference>
<dbReference type="NCBIfam" id="TIGR00449">
    <property type="entry name" value="tgt_general"/>
    <property type="match status" value="2"/>
</dbReference>
<proteinExistence type="inferred from homology"/>
<evidence type="ECO:0000256" key="1">
    <source>
        <dbReference type="ARBA" id="ARBA00022676"/>
    </source>
</evidence>
<feature type="domain" description="tRNA-guanine(15) transglycosylase-like" evidence="7">
    <location>
        <begin position="24"/>
        <end position="174"/>
    </location>
</feature>
<evidence type="ECO:0000256" key="3">
    <source>
        <dbReference type="ARBA" id="ARBA00022694"/>
    </source>
</evidence>
<evidence type="ECO:0000256" key="4">
    <source>
        <dbReference type="ARBA" id="ARBA00022723"/>
    </source>
</evidence>
<keyword evidence="2 8" id="KW-0808">Transferase</keyword>
<evidence type="ECO:0000256" key="2">
    <source>
        <dbReference type="ARBA" id="ARBA00022679"/>
    </source>
</evidence>
<dbReference type="SUPFAM" id="SSF51713">
    <property type="entry name" value="tRNA-guanine transglycosylase"/>
    <property type="match status" value="1"/>
</dbReference>
<evidence type="ECO:0000313" key="8">
    <source>
        <dbReference type="EMBL" id="NWW41693.1"/>
    </source>
</evidence>
<evidence type="ECO:0000256" key="5">
    <source>
        <dbReference type="ARBA" id="ARBA00022833"/>
    </source>
</evidence>
<dbReference type="PANTHER" id="PTHR43530:SF1">
    <property type="entry name" value="QUEUINE TRNA-RIBOSYLTRANSFERASE CATALYTIC SUBUNIT 1"/>
    <property type="match status" value="1"/>
</dbReference>
<organism evidence="8 9">
    <name type="scientific">Panurus biarmicus</name>
    <name type="common">Bearded tit</name>
    <dbReference type="NCBI Taxonomy" id="181101"/>
    <lineage>
        <taxon>Eukaryota</taxon>
        <taxon>Metazoa</taxon>
        <taxon>Chordata</taxon>
        <taxon>Craniata</taxon>
        <taxon>Vertebrata</taxon>
        <taxon>Euteleostomi</taxon>
        <taxon>Archelosauria</taxon>
        <taxon>Archosauria</taxon>
        <taxon>Dinosauria</taxon>
        <taxon>Saurischia</taxon>
        <taxon>Theropoda</taxon>
        <taxon>Coelurosauria</taxon>
        <taxon>Aves</taxon>
        <taxon>Neognathae</taxon>
        <taxon>Neoaves</taxon>
        <taxon>Telluraves</taxon>
        <taxon>Australaves</taxon>
        <taxon>Passeriformes</taxon>
        <taxon>Sylvioidea</taxon>
        <taxon>Sylviidae</taxon>
        <taxon>Sylviidae incertae sedis</taxon>
        <taxon>Panurus</taxon>
    </lineage>
</organism>
<dbReference type="PANTHER" id="PTHR43530">
    <property type="entry name" value="QUEUINE TRNA-RIBOSYLTRANSFERASE CATALYTIC SUBUNIT 1"/>
    <property type="match status" value="1"/>
</dbReference>
<comment type="caution">
    <text evidence="8">The sequence shown here is derived from an EMBL/GenBank/DDBJ whole genome shotgun (WGS) entry which is preliminary data.</text>
</comment>
<dbReference type="GO" id="GO:0006400">
    <property type="term" value="P:tRNA modification"/>
    <property type="evidence" value="ECO:0007669"/>
    <property type="project" value="InterPro"/>
</dbReference>
<keyword evidence="9" id="KW-1185">Reference proteome</keyword>
<keyword evidence="5" id="KW-0862">Zinc</keyword>
<dbReference type="InterPro" id="IPR036511">
    <property type="entry name" value="TGT-like_sf"/>
</dbReference>
<keyword evidence="3" id="KW-0819">tRNA processing</keyword>
<evidence type="ECO:0000313" key="9">
    <source>
        <dbReference type="Proteomes" id="UP000545574"/>
    </source>
</evidence>
<dbReference type="Proteomes" id="UP000545574">
    <property type="component" value="Unassembled WGS sequence"/>
</dbReference>
<reference evidence="8 9" key="1">
    <citation type="submission" date="2019-09" db="EMBL/GenBank/DDBJ databases">
        <title>Bird 10,000 Genomes (B10K) Project - Family phase.</title>
        <authorList>
            <person name="Zhang G."/>
        </authorList>
    </citation>
    <scope>NUCLEOTIDE SEQUENCE [LARGE SCALE GENOMIC DNA]</scope>
    <source>
        <strain evidence="8">B10K-DU-030-18</strain>
    </source>
</reference>
<feature type="non-terminal residue" evidence="8">
    <location>
        <position position="1"/>
    </location>
</feature>
<dbReference type="GO" id="GO:0005829">
    <property type="term" value="C:cytosol"/>
    <property type="evidence" value="ECO:0007669"/>
    <property type="project" value="TreeGrafter"/>
</dbReference>